<dbReference type="KEGG" id="acan:ACA1_234780"/>
<dbReference type="Proteomes" id="UP000011083">
    <property type="component" value="Unassembled WGS sequence"/>
</dbReference>
<gene>
    <name evidence="2" type="ORF">ACA1_234780</name>
</gene>
<sequence>MSLPTIEELEDLTSQCLARTFSDQQVQAIISHSRQLASFGKKSKKDKKKSKKDKKKDKKHKKKDKKDKKKYKEGYKEQPWRPAEWSLSKEASAEGKEYDFDEDETRYVRTRLQEVREKLLHRREASVSNFAPCMLLYTEGSEPDVKETKLDAQCTLLRKASTHALKSEQCWSQYLAKMDECLHHRTGEYCLRAFRPLERQCAQSGWRSVNDLRKLTRLRSKEEVDLQ</sequence>
<dbReference type="EMBL" id="KB007939">
    <property type="protein sequence ID" value="ELR19010.1"/>
    <property type="molecule type" value="Genomic_DNA"/>
</dbReference>
<dbReference type="RefSeq" id="XP_004341074.1">
    <property type="nucleotide sequence ID" value="XM_004341026.1"/>
</dbReference>
<reference evidence="2 3" key="1">
    <citation type="journal article" date="2013" name="Genome Biol.">
        <title>Genome of Acanthamoeba castellanii highlights extensive lateral gene transfer and early evolution of tyrosine kinase signaling.</title>
        <authorList>
            <person name="Clarke M."/>
            <person name="Lohan A.J."/>
            <person name="Liu B."/>
            <person name="Lagkouvardos I."/>
            <person name="Roy S."/>
            <person name="Zafar N."/>
            <person name="Bertelli C."/>
            <person name="Schilde C."/>
            <person name="Kianianmomeni A."/>
            <person name="Burglin T.R."/>
            <person name="Frech C."/>
            <person name="Turcotte B."/>
            <person name="Kopec K.O."/>
            <person name="Synnott J.M."/>
            <person name="Choo C."/>
            <person name="Paponov I."/>
            <person name="Finkler A."/>
            <person name="Soon Heng Tan C."/>
            <person name="Hutchins A.P."/>
            <person name="Weinmeier T."/>
            <person name="Rattei T."/>
            <person name="Chu J.S."/>
            <person name="Gimenez G."/>
            <person name="Irimia M."/>
            <person name="Rigden D.J."/>
            <person name="Fitzpatrick D.A."/>
            <person name="Lorenzo-Morales J."/>
            <person name="Bateman A."/>
            <person name="Chiu C.H."/>
            <person name="Tang P."/>
            <person name="Hegemann P."/>
            <person name="Fromm H."/>
            <person name="Raoult D."/>
            <person name="Greub G."/>
            <person name="Miranda-Saavedra D."/>
            <person name="Chen N."/>
            <person name="Nash P."/>
            <person name="Ginger M.L."/>
            <person name="Horn M."/>
            <person name="Schaap P."/>
            <person name="Caler L."/>
            <person name="Loftus B."/>
        </authorList>
    </citation>
    <scope>NUCLEOTIDE SEQUENCE [LARGE SCALE GENOMIC DNA]</scope>
    <source>
        <strain evidence="2 3">Neff</strain>
    </source>
</reference>
<organism evidence="2 3">
    <name type="scientific">Acanthamoeba castellanii (strain ATCC 30010 / Neff)</name>
    <dbReference type="NCBI Taxonomy" id="1257118"/>
    <lineage>
        <taxon>Eukaryota</taxon>
        <taxon>Amoebozoa</taxon>
        <taxon>Discosea</taxon>
        <taxon>Longamoebia</taxon>
        <taxon>Centramoebida</taxon>
        <taxon>Acanthamoebidae</taxon>
        <taxon>Acanthamoeba</taxon>
    </lineage>
</organism>
<accession>L8H177</accession>
<evidence type="ECO:0000313" key="3">
    <source>
        <dbReference type="Proteomes" id="UP000011083"/>
    </source>
</evidence>
<dbReference type="AlphaFoldDB" id="L8H177"/>
<name>L8H177_ACACF</name>
<proteinExistence type="predicted"/>
<evidence type="ECO:0000256" key="1">
    <source>
        <dbReference type="SAM" id="MobiDB-lite"/>
    </source>
</evidence>
<keyword evidence="3" id="KW-1185">Reference proteome</keyword>
<dbReference type="GeneID" id="14919780"/>
<feature type="compositionally biased region" description="Basic residues" evidence="1">
    <location>
        <begin position="41"/>
        <end position="69"/>
    </location>
</feature>
<dbReference type="VEuPathDB" id="AmoebaDB:ACA1_234780"/>
<feature type="region of interest" description="Disordered" evidence="1">
    <location>
        <begin position="32"/>
        <end position="78"/>
    </location>
</feature>
<protein>
    <submittedName>
        <fullName evidence="2">Uncharacterized protein</fullName>
    </submittedName>
</protein>
<evidence type="ECO:0000313" key="2">
    <source>
        <dbReference type="EMBL" id="ELR19010.1"/>
    </source>
</evidence>